<dbReference type="InterPro" id="IPR023011">
    <property type="entry name" value="ATP_synth_F0_asu_AS"/>
</dbReference>
<evidence type="ECO:0000313" key="13">
    <source>
        <dbReference type="EMBL" id="EJW21404.1"/>
    </source>
</evidence>
<dbReference type="PANTHER" id="PTHR11410:SF0">
    <property type="entry name" value="ATP SYNTHASE SUBUNIT A"/>
    <property type="match status" value="1"/>
</dbReference>
<dbReference type="Gene3D" id="1.20.120.220">
    <property type="entry name" value="ATP synthase, F0 complex, subunit A"/>
    <property type="match status" value="1"/>
</dbReference>
<dbReference type="CDD" id="cd00310">
    <property type="entry name" value="ATP-synt_Fo_a_6"/>
    <property type="match status" value="1"/>
</dbReference>
<keyword evidence="4 11" id="KW-0138">CF(0)</keyword>
<dbReference type="GO" id="GO:0005886">
    <property type="term" value="C:plasma membrane"/>
    <property type="evidence" value="ECO:0007669"/>
    <property type="project" value="UniProtKB-SubCell"/>
</dbReference>
<feature type="transmembrane region" description="Helical" evidence="11">
    <location>
        <begin position="101"/>
        <end position="125"/>
    </location>
</feature>
<dbReference type="Pfam" id="PF00119">
    <property type="entry name" value="ATP-synt_A"/>
    <property type="match status" value="1"/>
</dbReference>
<dbReference type="SUPFAM" id="SSF81336">
    <property type="entry name" value="F1F0 ATP synthase subunit A"/>
    <property type="match status" value="1"/>
</dbReference>
<evidence type="ECO:0000256" key="12">
    <source>
        <dbReference type="RuleBase" id="RU000483"/>
    </source>
</evidence>
<comment type="function">
    <text evidence="11 12">Key component of the proton channel; it plays a direct role in the translocation of protons across the membrane.</text>
</comment>
<dbReference type="FunFam" id="1.20.120.220:FF:000003">
    <property type="entry name" value="ATP synthase subunit a"/>
    <property type="match status" value="1"/>
</dbReference>
<keyword evidence="7 11" id="KW-1133">Transmembrane helix</keyword>
<reference evidence="13 14" key="1">
    <citation type="journal article" date="2012" name="J. Bacteriol.">
        <title>Genome Sequence of Strain IMCC14465, Isolated from the East Sea, Belonging to the PS1 Clade of Alphaproteobacteria.</title>
        <authorList>
            <person name="Yang S.J."/>
            <person name="Kang I."/>
            <person name="Cho J.C."/>
        </authorList>
    </citation>
    <scope>NUCLEOTIDE SEQUENCE [LARGE SCALE GENOMIC DNA]</scope>
    <source>
        <strain evidence="13 14">IMCC14465</strain>
    </source>
</reference>
<evidence type="ECO:0000256" key="9">
    <source>
        <dbReference type="ARBA" id="ARBA00023136"/>
    </source>
</evidence>
<accession>J9E0B7</accession>
<comment type="subcellular location">
    <subcellularLocation>
        <location evidence="11 12">Cell membrane</location>
        <topology evidence="11 12">Multi-pass membrane protein</topology>
    </subcellularLocation>
    <subcellularLocation>
        <location evidence="1">Membrane</location>
        <topology evidence="1">Multi-pass membrane protein</topology>
    </subcellularLocation>
</comment>
<dbReference type="EMBL" id="ALYF01000003">
    <property type="protein sequence ID" value="EJW21404.1"/>
    <property type="molecule type" value="Genomic_DNA"/>
</dbReference>
<organism evidence="13 14">
    <name type="scientific">alpha proteobacterium IMCC14465</name>
    <dbReference type="NCBI Taxonomy" id="1220535"/>
    <lineage>
        <taxon>Bacteria</taxon>
        <taxon>Pseudomonadati</taxon>
        <taxon>Pseudomonadota</taxon>
        <taxon>Alphaproteobacteria</taxon>
        <taxon>PS1 clade</taxon>
    </lineage>
</organism>
<keyword evidence="14" id="KW-1185">Reference proteome</keyword>
<dbReference type="NCBIfam" id="TIGR01131">
    <property type="entry name" value="ATP_synt_6_or_A"/>
    <property type="match status" value="1"/>
</dbReference>
<keyword evidence="11" id="KW-1003">Cell membrane</keyword>
<dbReference type="PATRIC" id="fig|1220535.3.peg.1194"/>
<evidence type="ECO:0000256" key="6">
    <source>
        <dbReference type="ARBA" id="ARBA00022781"/>
    </source>
</evidence>
<keyword evidence="10 11" id="KW-0066">ATP synthesis</keyword>
<evidence type="ECO:0000256" key="10">
    <source>
        <dbReference type="ARBA" id="ARBA00023310"/>
    </source>
</evidence>
<dbReference type="InterPro" id="IPR045083">
    <property type="entry name" value="ATP_synth_F0_asu_bact/mt"/>
</dbReference>
<evidence type="ECO:0000256" key="2">
    <source>
        <dbReference type="ARBA" id="ARBA00006810"/>
    </source>
</evidence>
<sequence>MASKSHGEANGQDAGGFNVDPMHQFEVHAIYDLPPVAGINVSFTNSSLWMMIAITVASLLFIFSARKPSLVPSRLQSFGELTYEFVANMIRDNAGKEGMKYFPFVFTLFVFVLFCNMLGMIPYSFTVTSHLIVTFALASAVFLLVTGVGIVRHGVGFLKLFVPSGIPVALLPLLVVIELISYLTRPVSLSVRLFANMMAGHTMLKVFGGFAVAFLSAGGVMSVGVIAPVAMMVAFTGLEFLIAFLQAYVFTILTCIYLNDAIHLDH</sequence>
<dbReference type="InterPro" id="IPR000568">
    <property type="entry name" value="ATP_synth_F0_asu"/>
</dbReference>
<evidence type="ECO:0000256" key="7">
    <source>
        <dbReference type="ARBA" id="ARBA00022989"/>
    </source>
</evidence>
<dbReference type="STRING" id="1220535.IMCC14465_12000"/>
<comment type="similarity">
    <text evidence="2 11 12">Belongs to the ATPase A chain family.</text>
</comment>
<name>J9E0B7_9PROT</name>
<feature type="transmembrane region" description="Helical" evidence="11">
    <location>
        <begin position="160"/>
        <end position="183"/>
    </location>
</feature>
<evidence type="ECO:0000256" key="5">
    <source>
        <dbReference type="ARBA" id="ARBA00022692"/>
    </source>
</evidence>
<proteinExistence type="inferred from homology"/>
<evidence type="ECO:0000256" key="1">
    <source>
        <dbReference type="ARBA" id="ARBA00004141"/>
    </source>
</evidence>
<keyword evidence="9 11" id="KW-0472">Membrane</keyword>
<evidence type="ECO:0000256" key="11">
    <source>
        <dbReference type="HAMAP-Rule" id="MF_01393"/>
    </source>
</evidence>
<dbReference type="Proteomes" id="UP000004836">
    <property type="component" value="Unassembled WGS sequence"/>
</dbReference>
<evidence type="ECO:0000256" key="4">
    <source>
        <dbReference type="ARBA" id="ARBA00022547"/>
    </source>
</evidence>
<keyword evidence="8 11" id="KW-0406">Ion transport</keyword>
<protein>
    <recommendedName>
        <fullName evidence="11 12">ATP synthase subunit a</fullName>
    </recommendedName>
    <alternativeName>
        <fullName evidence="11">ATP synthase F0 sector subunit a</fullName>
    </alternativeName>
    <alternativeName>
        <fullName evidence="11">F-ATPase subunit 6</fullName>
    </alternativeName>
</protein>
<evidence type="ECO:0000256" key="8">
    <source>
        <dbReference type="ARBA" id="ARBA00023065"/>
    </source>
</evidence>
<feature type="transmembrane region" description="Helical" evidence="11">
    <location>
        <begin position="203"/>
        <end position="226"/>
    </location>
</feature>
<dbReference type="PROSITE" id="PS00449">
    <property type="entry name" value="ATPASE_A"/>
    <property type="match status" value="1"/>
</dbReference>
<keyword evidence="6 11" id="KW-0375">Hydrogen ion transport</keyword>
<dbReference type="GO" id="GO:0045259">
    <property type="term" value="C:proton-transporting ATP synthase complex"/>
    <property type="evidence" value="ECO:0007669"/>
    <property type="project" value="UniProtKB-KW"/>
</dbReference>
<dbReference type="PANTHER" id="PTHR11410">
    <property type="entry name" value="ATP SYNTHASE SUBUNIT A"/>
    <property type="match status" value="1"/>
</dbReference>
<dbReference type="InterPro" id="IPR035908">
    <property type="entry name" value="F0_ATP_A_sf"/>
</dbReference>
<dbReference type="eggNOG" id="COG0356">
    <property type="taxonomic scope" value="Bacteria"/>
</dbReference>
<feature type="transmembrane region" description="Helical" evidence="11">
    <location>
        <begin position="48"/>
        <end position="65"/>
    </location>
</feature>
<feature type="transmembrane region" description="Helical" evidence="11">
    <location>
        <begin position="131"/>
        <end position="151"/>
    </location>
</feature>
<keyword evidence="3 11" id="KW-0813">Transport</keyword>
<dbReference type="PRINTS" id="PR00123">
    <property type="entry name" value="ATPASEA"/>
</dbReference>
<gene>
    <name evidence="11" type="primary">atpB</name>
    <name evidence="13" type="ORF">IMCC14465_12000</name>
</gene>
<dbReference type="AlphaFoldDB" id="J9E0B7"/>
<feature type="transmembrane region" description="Helical" evidence="11">
    <location>
        <begin position="238"/>
        <end position="259"/>
    </location>
</feature>
<dbReference type="HAMAP" id="MF_01393">
    <property type="entry name" value="ATP_synth_a_bact"/>
    <property type="match status" value="1"/>
</dbReference>
<evidence type="ECO:0000256" key="3">
    <source>
        <dbReference type="ARBA" id="ARBA00022448"/>
    </source>
</evidence>
<evidence type="ECO:0000313" key="14">
    <source>
        <dbReference type="Proteomes" id="UP000004836"/>
    </source>
</evidence>
<dbReference type="NCBIfam" id="NF004482">
    <property type="entry name" value="PRK05815.2-4"/>
    <property type="match status" value="1"/>
</dbReference>
<dbReference type="GO" id="GO:0046933">
    <property type="term" value="F:proton-transporting ATP synthase activity, rotational mechanism"/>
    <property type="evidence" value="ECO:0007669"/>
    <property type="project" value="UniProtKB-UniRule"/>
</dbReference>
<comment type="caution">
    <text evidence="13">The sequence shown here is derived from an EMBL/GenBank/DDBJ whole genome shotgun (WGS) entry which is preliminary data.</text>
</comment>
<keyword evidence="5 11" id="KW-0812">Transmembrane</keyword>